<evidence type="ECO:0000256" key="1">
    <source>
        <dbReference type="ARBA" id="ARBA00002608"/>
    </source>
</evidence>
<feature type="active site" description="Charge relay system" evidence="7">
    <location>
        <position position="261"/>
    </location>
</feature>
<keyword evidence="8" id="KW-0963">Cytoplasm</keyword>
<organism evidence="9 10">
    <name type="scientific">Polypedilum vanderplanki</name>
    <name type="common">Sleeping chironomid midge</name>
    <dbReference type="NCBI Taxonomy" id="319348"/>
    <lineage>
        <taxon>Eukaryota</taxon>
        <taxon>Metazoa</taxon>
        <taxon>Ecdysozoa</taxon>
        <taxon>Arthropoda</taxon>
        <taxon>Hexapoda</taxon>
        <taxon>Insecta</taxon>
        <taxon>Pterygota</taxon>
        <taxon>Neoptera</taxon>
        <taxon>Endopterygota</taxon>
        <taxon>Diptera</taxon>
        <taxon>Nematocera</taxon>
        <taxon>Chironomoidea</taxon>
        <taxon>Chironomidae</taxon>
        <taxon>Chironominae</taxon>
        <taxon>Polypedilum</taxon>
        <taxon>Polypedilum</taxon>
    </lineage>
</organism>
<dbReference type="AlphaFoldDB" id="A0A9J6CCQ5"/>
<keyword evidence="6 8" id="KW-0378">Hydrolase</keyword>
<dbReference type="GO" id="GO:0018738">
    <property type="term" value="F:S-formylglutathione hydrolase activity"/>
    <property type="evidence" value="ECO:0007669"/>
    <property type="project" value="UniProtKB-EC"/>
</dbReference>
<feature type="active site" description="Charge relay system" evidence="7">
    <location>
        <position position="151"/>
    </location>
</feature>
<reference evidence="9" key="1">
    <citation type="submission" date="2021-03" db="EMBL/GenBank/DDBJ databases">
        <title>Chromosome level genome of the anhydrobiotic midge Polypedilum vanderplanki.</title>
        <authorList>
            <person name="Yoshida Y."/>
            <person name="Kikawada T."/>
            <person name="Gusev O."/>
        </authorList>
    </citation>
    <scope>NUCLEOTIDE SEQUENCE</scope>
    <source>
        <strain evidence="9">NIAS01</strain>
        <tissue evidence="9">Whole body or cell culture</tissue>
    </source>
</reference>
<evidence type="ECO:0000256" key="8">
    <source>
        <dbReference type="RuleBase" id="RU363068"/>
    </source>
</evidence>
<feature type="active site" description="Charge relay system" evidence="7">
    <location>
        <position position="227"/>
    </location>
</feature>
<evidence type="ECO:0000256" key="4">
    <source>
        <dbReference type="ARBA" id="ARBA00016774"/>
    </source>
</evidence>
<dbReference type="OrthoDB" id="420518at2759"/>
<evidence type="ECO:0000313" key="10">
    <source>
        <dbReference type="Proteomes" id="UP001107558"/>
    </source>
</evidence>
<dbReference type="GO" id="GO:0005829">
    <property type="term" value="C:cytosol"/>
    <property type="evidence" value="ECO:0007669"/>
    <property type="project" value="TreeGrafter"/>
</dbReference>
<evidence type="ECO:0000313" key="9">
    <source>
        <dbReference type="EMBL" id="KAG5679892.1"/>
    </source>
</evidence>
<dbReference type="NCBIfam" id="TIGR02821">
    <property type="entry name" value="fghA_ester_D"/>
    <property type="match status" value="1"/>
</dbReference>
<evidence type="ECO:0000256" key="2">
    <source>
        <dbReference type="ARBA" id="ARBA00005622"/>
    </source>
</evidence>
<dbReference type="EC" id="3.1.2.12" evidence="3 8"/>
<dbReference type="InterPro" id="IPR000801">
    <property type="entry name" value="Esterase-like"/>
</dbReference>
<dbReference type="InterPro" id="IPR014186">
    <property type="entry name" value="S-formylglutathione_hydrol"/>
</dbReference>
<dbReference type="Pfam" id="PF00756">
    <property type="entry name" value="Esterase"/>
    <property type="match status" value="1"/>
</dbReference>
<dbReference type="EMBL" id="JADBJN010000001">
    <property type="protein sequence ID" value="KAG5679892.1"/>
    <property type="molecule type" value="Genomic_DNA"/>
</dbReference>
<dbReference type="InterPro" id="IPR029058">
    <property type="entry name" value="AB_hydrolase_fold"/>
</dbReference>
<dbReference type="PANTHER" id="PTHR10061:SF0">
    <property type="entry name" value="S-FORMYLGLUTATHIONE HYDROLASE"/>
    <property type="match status" value="1"/>
</dbReference>
<evidence type="ECO:0000256" key="5">
    <source>
        <dbReference type="ARBA" id="ARBA00022487"/>
    </source>
</evidence>
<dbReference type="GO" id="GO:0046294">
    <property type="term" value="P:formaldehyde catabolic process"/>
    <property type="evidence" value="ECO:0007669"/>
    <property type="project" value="InterPro"/>
</dbReference>
<keyword evidence="5 8" id="KW-0719">Serine esterase</keyword>
<comment type="catalytic activity">
    <reaction evidence="8">
        <text>S-formylglutathione + H2O = formate + glutathione + H(+)</text>
        <dbReference type="Rhea" id="RHEA:14961"/>
        <dbReference type="ChEBI" id="CHEBI:15377"/>
        <dbReference type="ChEBI" id="CHEBI:15378"/>
        <dbReference type="ChEBI" id="CHEBI:15740"/>
        <dbReference type="ChEBI" id="CHEBI:57688"/>
        <dbReference type="ChEBI" id="CHEBI:57925"/>
        <dbReference type="EC" id="3.1.2.12"/>
    </reaction>
</comment>
<dbReference type="SUPFAM" id="SSF53474">
    <property type="entry name" value="alpha/beta-Hydrolases"/>
    <property type="match status" value="1"/>
</dbReference>
<dbReference type="Proteomes" id="UP001107558">
    <property type="component" value="Chromosome 1"/>
</dbReference>
<evidence type="ECO:0000256" key="3">
    <source>
        <dbReference type="ARBA" id="ARBA00012479"/>
    </source>
</evidence>
<dbReference type="PANTHER" id="PTHR10061">
    <property type="entry name" value="S-FORMYLGLUTATHIONE HYDROLASE"/>
    <property type="match status" value="1"/>
</dbReference>
<proteinExistence type="inferred from homology"/>
<name>A0A9J6CCQ5_POLVA</name>
<evidence type="ECO:0000256" key="7">
    <source>
        <dbReference type="PIRSR" id="PIRSR614186-1"/>
    </source>
</evidence>
<comment type="function">
    <text evidence="1 8">Serine hydrolase involved in the detoxification of formaldehyde.</text>
</comment>
<accession>A0A9J6CCQ5</accession>
<comment type="caution">
    <text evidence="9">The sequence shown here is derived from an EMBL/GenBank/DDBJ whole genome shotgun (WGS) entry which is preliminary data.</text>
</comment>
<sequence length="282" mass="31863">MSELKEISSNKIFNGYQKVFSHQSKELSCEMNFAIFLPADSAEKKLPVLYYLSGLTCNELNCVQKSGFQRYAAEKGLIVVCPDTSPRNIEGLDTKDFSWDFGYGAAFYVDSTTDAYKKNFRMYSYITSELIDVINSNFNVIPNKQSIFGHSMGGHGALIAALKTGLYKSVSAFAPISNPINCPWGEKCFTGYLGDNRESWKEYDATELVAKYNGPPLELFIDQGSEDQFLKENQLLPNNLIEAAKKAQVPFIYKLRDGYDHSYFFIATFIGEHIDYHAKHLL</sequence>
<dbReference type="Gene3D" id="3.40.50.1820">
    <property type="entry name" value="alpha/beta hydrolase"/>
    <property type="match status" value="1"/>
</dbReference>
<protein>
    <recommendedName>
        <fullName evidence="4 8">S-formylglutathione hydrolase</fullName>
        <ecNumber evidence="3 8">3.1.2.12</ecNumber>
    </recommendedName>
</protein>
<comment type="subcellular location">
    <subcellularLocation>
        <location evidence="8">Cytoplasm</location>
    </subcellularLocation>
</comment>
<keyword evidence="10" id="KW-1185">Reference proteome</keyword>
<evidence type="ECO:0000256" key="6">
    <source>
        <dbReference type="ARBA" id="ARBA00022801"/>
    </source>
</evidence>
<gene>
    <name evidence="9" type="ORF">PVAND_009429</name>
</gene>
<dbReference type="GO" id="GO:0052689">
    <property type="term" value="F:carboxylic ester hydrolase activity"/>
    <property type="evidence" value="ECO:0007669"/>
    <property type="project" value="UniProtKB-KW"/>
</dbReference>
<comment type="similarity">
    <text evidence="2 8">Belongs to the esterase D family.</text>
</comment>
<dbReference type="FunFam" id="3.40.50.1820:FF:000334">
    <property type="entry name" value="S-formylglutathione hydrolase"/>
    <property type="match status" value="1"/>
</dbReference>